<dbReference type="RefSeq" id="WP_264513069.1">
    <property type="nucleotide sequence ID" value="NZ_JAPDDR010000004.1"/>
</dbReference>
<organism evidence="2 3">
    <name type="scientific">Luteolibacter rhizosphaerae</name>
    <dbReference type="NCBI Taxonomy" id="2989719"/>
    <lineage>
        <taxon>Bacteria</taxon>
        <taxon>Pseudomonadati</taxon>
        <taxon>Verrucomicrobiota</taxon>
        <taxon>Verrucomicrobiia</taxon>
        <taxon>Verrucomicrobiales</taxon>
        <taxon>Verrucomicrobiaceae</taxon>
        <taxon>Luteolibacter</taxon>
    </lineage>
</organism>
<keyword evidence="1" id="KW-1133">Transmembrane helix</keyword>
<keyword evidence="1" id="KW-0812">Transmembrane</keyword>
<proteinExistence type="predicted"/>
<evidence type="ECO:0000256" key="1">
    <source>
        <dbReference type="SAM" id="Phobius"/>
    </source>
</evidence>
<reference evidence="2" key="1">
    <citation type="submission" date="2022-10" db="EMBL/GenBank/DDBJ databases">
        <title>Luteolibacter sp. GHJ8, whole genome shotgun sequencing project.</title>
        <authorList>
            <person name="Zhao G."/>
            <person name="Shen L."/>
        </authorList>
    </citation>
    <scope>NUCLEOTIDE SEQUENCE</scope>
    <source>
        <strain evidence="2">GHJ8</strain>
    </source>
</reference>
<feature type="transmembrane region" description="Helical" evidence="1">
    <location>
        <begin position="20"/>
        <end position="37"/>
    </location>
</feature>
<dbReference type="Proteomes" id="UP001165653">
    <property type="component" value="Unassembled WGS sequence"/>
</dbReference>
<feature type="transmembrane region" description="Helical" evidence="1">
    <location>
        <begin position="167"/>
        <end position="185"/>
    </location>
</feature>
<comment type="caution">
    <text evidence="2">The sequence shown here is derived from an EMBL/GenBank/DDBJ whole genome shotgun (WGS) entry which is preliminary data.</text>
</comment>
<keyword evidence="3" id="KW-1185">Reference proteome</keyword>
<gene>
    <name evidence="2" type="ORF">OJ996_08270</name>
</gene>
<sequence>MNDSIPLLALNPNVFDWDGPAFLAFYAICLMIALIWSSKLGARVMKRFDVPGEPTLHDPYEVAYLSGGASRVAQLAVVRLIAAGKVRWEKKIFGDRLILAGDSSQSGLKTAEKAILDAIRSRGDKGLKAAEAGLQVGPAVQALEIRLAKLGLRPTASEKATAAISKSWPVALLLVLGVIKLLVGLSRDKPVAFLVVALFVTLILVFVMGRTGGYLTPAGVNLLGKLRLQHQDRRRMRVSSAAEDMAGVSLGLALFGASSLSAVAGMEHLQKDLAKQVGPGGGDGGGGGCGAGGTSGCGTSGCSSGCGGGGCGGCGGGGD</sequence>
<protein>
    <submittedName>
        <fullName evidence="2">TIGR04222 domain-containing membrane protein</fullName>
    </submittedName>
</protein>
<dbReference type="EMBL" id="JAPDDR010000004">
    <property type="protein sequence ID" value="MCW1913566.1"/>
    <property type="molecule type" value="Genomic_DNA"/>
</dbReference>
<feature type="transmembrane region" description="Helical" evidence="1">
    <location>
        <begin position="191"/>
        <end position="224"/>
    </location>
</feature>
<keyword evidence="1" id="KW-0472">Membrane</keyword>
<dbReference type="InterPro" id="IPR026467">
    <property type="entry name" value="Ser/Gly_Cys_C_dom"/>
</dbReference>
<dbReference type="NCBIfam" id="TIGR04222">
    <property type="entry name" value="near_uncomplex"/>
    <property type="match status" value="1"/>
</dbReference>
<evidence type="ECO:0000313" key="3">
    <source>
        <dbReference type="Proteomes" id="UP001165653"/>
    </source>
</evidence>
<evidence type="ECO:0000313" key="2">
    <source>
        <dbReference type="EMBL" id="MCW1913566.1"/>
    </source>
</evidence>
<accession>A0ABT3G145</accession>
<name>A0ABT3G145_9BACT</name>